<reference evidence="3" key="1">
    <citation type="submission" date="2024-04" db="EMBL/GenBank/DDBJ databases">
        <title>Salinicola lusitanus LLJ914,a marine bacterium isolated from the Okinawa Trough.</title>
        <authorList>
            <person name="Li J."/>
        </authorList>
    </citation>
    <scope>NUCLEOTIDE SEQUENCE [LARGE SCALE GENOMIC DNA]</scope>
</reference>
<evidence type="ECO:0000313" key="2">
    <source>
        <dbReference type="EMBL" id="KAK7879954.1"/>
    </source>
</evidence>
<dbReference type="Proteomes" id="UP001460270">
    <property type="component" value="Unassembled WGS sequence"/>
</dbReference>
<evidence type="ECO:0000313" key="3">
    <source>
        <dbReference type="Proteomes" id="UP001460270"/>
    </source>
</evidence>
<evidence type="ECO:0000256" key="1">
    <source>
        <dbReference type="SAM" id="MobiDB-lite"/>
    </source>
</evidence>
<feature type="region of interest" description="Disordered" evidence="1">
    <location>
        <begin position="23"/>
        <end position="57"/>
    </location>
</feature>
<gene>
    <name evidence="2" type="ORF">WMY93_033391</name>
</gene>
<dbReference type="AlphaFoldDB" id="A0AAW0MI85"/>
<organism evidence="2 3">
    <name type="scientific">Mugilogobius chulae</name>
    <name type="common">yellowstripe goby</name>
    <dbReference type="NCBI Taxonomy" id="88201"/>
    <lineage>
        <taxon>Eukaryota</taxon>
        <taxon>Metazoa</taxon>
        <taxon>Chordata</taxon>
        <taxon>Craniata</taxon>
        <taxon>Vertebrata</taxon>
        <taxon>Euteleostomi</taxon>
        <taxon>Actinopterygii</taxon>
        <taxon>Neopterygii</taxon>
        <taxon>Teleostei</taxon>
        <taxon>Neoteleostei</taxon>
        <taxon>Acanthomorphata</taxon>
        <taxon>Gobiaria</taxon>
        <taxon>Gobiiformes</taxon>
        <taxon>Gobioidei</taxon>
        <taxon>Gobiidae</taxon>
        <taxon>Gobionellinae</taxon>
        <taxon>Mugilogobius</taxon>
    </lineage>
</organism>
<dbReference type="EMBL" id="JBBPFD010000168">
    <property type="protein sequence ID" value="KAK7879954.1"/>
    <property type="molecule type" value="Genomic_DNA"/>
</dbReference>
<accession>A0AAW0MI85</accession>
<comment type="caution">
    <text evidence="2">The sequence shown here is derived from an EMBL/GenBank/DDBJ whole genome shotgun (WGS) entry which is preliminary data.</text>
</comment>
<feature type="non-terminal residue" evidence="2">
    <location>
        <position position="57"/>
    </location>
</feature>
<protein>
    <submittedName>
        <fullName evidence="2">Uncharacterized protein</fullName>
    </submittedName>
</protein>
<proteinExistence type="predicted"/>
<feature type="compositionally biased region" description="Polar residues" evidence="1">
    <location>
        <begin position="23"/>
        <end position="35"/>
    </location>
</feature>
<sequence length="57" mass="6023">MGWTVRGTIQTCWPRASVLGLNTMSGTKTTRSESPGGTGEHSLELGARSVCGEREGK</sequence>
<name>A0AAW0MI85_9GOBI</name>
<keyword evidence="3" id="KW-1185">Reference proteome</keyword>